<dbReference type="STRING" id="76728.AQ490_13545"/>
<dbReference type="InterPro" id="IPR012551">
    <property type="entry name" value="DUF1707_SHOCT-like"/>
</dbReference>
<gene>
    <name evidence="4" type="ORF">AQ490_13545</name>
</gene>
<dbReference type="eggNOG" id="COG3296">
    <property type="taxonomic scope" value="Bacteria"/>
</dbReference>
<dbReference type="OrthoDB" id="4374883at2"/>
<dbReference type="PANTHER" id="PTHR40763:SF4">
    <property type="entry name" value="DUF1707 DOMAIN-CONTAINING PROTEIN"/>
    <property type="match status" value="1"/>
</dbReference>
<evidence type="ECO:0000313" key="4">
    <source>
        <dbReference type="EMBL" id="KRV50823.1"/>
    </source>
</evidence>
<comment type="caution">
    <text evidence="4">The sequence shown here is derived from an EMBL/GenBank/DDBJ whole genome shotgun (WGS) entry which is preliminary data.</text>
</comment>
<sequence>MRASNADRERAVDVLKAAFAEGRLTKQEYEQRVEWAYQAYTYGDLGRLVADLPQGPLPPAPLVPAPMVFHPRPVAPFPVMLPPPPMPRRPTNPYAIGSLICGLIAPFGGITAVPAVVLGHVAKSKLRGGGEEGDGLAAAGLVLGWLSIVFWLMVVIATAA</sequence>
<evidence type="ECO:0008006" key="6">
    <source>
        <dbReference type="Google" id="ProtNLM"/>
    </source>
</evidence>
<keyword evidence="1" id="KW-0812">Transmembrane</keyword>
<feature type="transmembrane region" description="Helical" evidence="1">
    <location>
        <begin position="94"/>
        <end position="117"/>
    </location>
</feature>
<dbReference type="Pfam" id="PF08044">
    <property type="entry name" value="DUF1707"/>
    <property type="match status" value="1"/>
</dbReference>
<dbReference type="AlphaFoldDB" id="A0A0T6LXD5"/>
<evidence type="ECO:0000259" key="2">
    <source>
        <dbReference type="Pfam" id="PF08044"/>
    </source>
</evidence>
<dbReference type="Proteomes" id="UP000050867">
    <property type="component" value="Unassembled WGS sequence"/>
</dbReference>
<evidence type="ECO:0000313" key="5">
    <source>
        <dbReference type="Proteomes" id="UP000050867"/>
    </source>
</evidence>
<accession>A0A0T6LXD5</accession>
<dbReference type="InterPro" id="IPR025241">
    <property type="entry name" value="DUF4190"/>
</dbReference>
<feature type="domain" description="DUF1707" evidence="2">
    <location>
        <begin position="1"/>
        <end position="53"/>
    </location>
</feature>
<keyword evidence="1" id="KW-0472">Membrane</keyword>
<evidence type="ECO:0000256" key="1">
    <source>
        <dbReference type="SAM" id="Phobius"/>
    </source>
</evidence>
<reference evidence="4 5" key="1">
    <citation type="submission" date="2015-10" db="EMBL/GenBank/DDBJ databases">
        <title>Draft genome sequence of pyrrolomycin-producing Streptomyces vitaminophilus.</title>
        <authorList>
            <person name="Graham D.E."/>
            <person name="Mahan K.M."/>
            <person name="Klingeman D.M."/>
            <person name="Hettich R.L."/>
            <person name="Parry R.J."/>
        </authorList>
    </citation>
    <scope>NUCLEOTIDE SEQUENCE [LARGE SCALE GENOMIC DNA]</scope>
    <source>
        <strain evidence="4 5">ATCC 31673</strain>
    </source>
</reference>
<proteinExistence type="predicted"/>
<dbReference type="PANTHER" id="PTHR40763">
    <property type="entry name" value="MEMBRANE PROTEIN-RELATED"/>
    <property type="match status" value="1"/>
</dbReference>
<feature type="transmembrane region" description="Helical" evidence="1">
    <location>
        <begin position="137"/>
        <end position="159"/>
    </location>
</feature>
<protein>
    <recommendedName>
        <fullName evidence="6">DUF4190 domain-containing protein</fullName>
    </recommendedName>
</protein>
<feature type="domain" description="DUF4190" evidence="3">
    <location>
        <begin position="94"/>
        <end position="153"/>
    </location>
</feature>
<dbReference type="EMBL" id="LLZU01000004">
    <property type="protein sequence ID" value="KRV50823.1"/>
    <property type="molecule type" value="Genomic_DNA"/>
</dbReference>
<keyword evidence="1" id="KW-1133">Transmembrane helix</keyword>
<evidence type="ECO:0000259" key="3">
    <source>
        <dbReference type="Pfam" id="PF13828"/>
    </source>
</evidence>
<organism evidence="4 5">
    <name type="scientific">Wenjunlia vitaminophila</name>
    <name type="common">Streptomyces vitaminophilus</name>
    <dbReference type="NCBI Taxonomy" id="76728"/>
    <lineage>
        <taxon>Bacteria</taxon>
        <taxon>Bacillati</taxon>
        <taxon>Actinomycetota</taxon>
        <taxon>Actinomycetes</taxon>
        <taxon>Kitasatosporales</taxon>
        <taxon>Streptomycetaceae</taxon>
        <taxon>Wenjunlia</taxon>
    </lineage>
</organism>
<dbReference type="RefSeq" id="WP_018385570.1">
    <property type="nucleotide sequence ID" value="NZ_LLZU01000004.1"/>
</dbReference>
<name>A0A0T6LXD5_WENVI</name>
<dbReference type="Pfam" id="PF13828">
    <property type="entry name" value="DUF4190"/>
    <property type="match status" value="1"/>
</dbReference>
<keyword evidence="5" id="KW-1185">Reference proteome</keyword>